<comment type="caution">
    <text evidence="1">The sequence shown here is derived from an EMBL/GenBank/DDBJ whole genome shotgun (WGS) entry which is preliminary data.</text>
</comment>
<reference evidence="1" key="1">
    <citation type="submission" date="2022-07" db="EMBL/GenBank/DDBJ databases">
        <title>Phylogenomic reconstructions and comparative analyses of Kickxellomycotina fungi.</title>
        <authorList>
            <person name="Reynolds N.K."/>
            <person name="Stajich J.E."/>
            <person name="Barry K."/>
            <person name="Grigoriev I.V."/>
            <person name="Crous P."/>
            <person name="Smith M.E."/>
        </authorList>
    </citation>
    <scope>NUCLEOTIDE SEQUENCE</scope>
    <source>
        <strain evidence="1">CBS 109366</strain>
    </source>
</reference>
<name>A0ACC1JPX8_9FUNG</name>
<evidence type="ECO:0000313" key="2">
    <source>
        <dbReference type="Proteomes" id="UP001140234"/>
    </source>
</evidence>
<organism evidence="1 2">
    <name type="scientific">Coemansia nantahalensis</name>
    <dbReference type="NCBI Taxonomy" id="2789366"/>
    <lineage>
        <taxon>Eukaryota</taxon>
        <taxon>Fungi</taxon>
        <taxon>Fungi incertae sedis</taxon>
        <taxon>Zoopagomycota</taxon>
        <taxon>Kickxellomycotina</taxon>
        <taxon>Kickxellomycetes</taxon>
        <taxon>Kickxellales</taxon>
        <taxon>Kickxellaceae</taxon>
        <taxon>Coemansia</taxon>
    </lineage>
</organism>
<dbReference type="EMBL" id="JANBUJ010002160">
    <property type="protein sequence ID" value="KAJ2764981.1"/>
    <property type="molecule type" value="Genomic_DNA"/>
</dbReference>
<gene>
    <name evidence="1" type="primary">PAN5</name>
    <name evidence="1" type="ORF">IWQ57_004963</name>
</gene>
<sequence length="350" mass="36493">MVHTHVLGAGALGLLFAAHLRRAGHSVTLLLRSQAAVDRFVRAGGRIVVDEVHPHAGPARAEPVDGIQAELSSGSPAGSIGHLLVVTKAHDTLGAFAAVRHRLSPGATVVLVQNGMGVIDAIRSELYVSPLTPPAADTPTFIVGTTSHGCYRAPGDEFTTHHAAVGQWIFAVHPPLPGAPSAPPQSAMAMADALRGLPLGAVEAGWTDVHTQLLLKLAANAVINPTTALAGCRNGFIWPHPPAADAASASDGYLPLACAEIAAVYERAFPHLRDALSAPAIEQHVTRIIRDSAHNRSSMMQDVAAGRPTEIEWINGHLVRLGSQHGVPTPVNTLLCALVRLRTAAAAQSE</sequence>
<protein>
    <submittedName>
        <fullName evidence="1">2-dehydropantoate 2-reductase (Ketopantoate reductase) (KPA reductase) (KPR)</fullName>
    </submittedName>
</protein>
<dbReference type="Proteomes" id="UP001140234">
    <property type="component" value="Unassembled WGS sequence"/>
</dbReference>
<evidence type="ECO:0000313" key="1">
    <source>
        <dbReference type="EMBL" id="KAJ2764981.1"/>
    </source>
</evidence>
<proteinExistence type="predicted"/>
<keyword evidence="2" id="KW-1185">Reference proteome</keyword>
<accession>A0ACC1JPX8</accession>